<reference evidence="1 2" key="1">
    <citation type="journal article" date="2023" name="Nucleic Acids Res.">
        <title>The hologenome of Daphnia magna reveals possible DNA methylation and microbiome-mediated evolution of the host genome.</title>
        <authorList>
            <person name="Chaturvedi A."/>
            <person name="Li X."/>
            <person name="Dhandapani V."/>
            <person name="Marshall H."/>
            <person name="Kissane S."/>
            <person name="Cuenca-Cambronero M."/>
            <person name="Asole G."/>
            <person name="Calvet F."/>
            <person name="Ruiz-Romero M."/>
            <person name="Marangio P."/>
            <person name="Guigo R."/>
            <person name="Rago D."/>
            <person name="Mirbahai L."/>
            <person name="Eastwood N."/>
            <person name="Colbourne J.K."/>
            <person name="Zhou J."/>
            <person name="Mallon E."/>
            <person name="Orsini L."/>
        </authorList>
    </citation>
    <scope>NUCLEOTIDE SEQUENCE [LARGE SCALE GENOMIC DNA]</scope>
    <source>
        <strain evidence="1">LRV0_1</strain>
    </source>
</reference>
<gene>
    <name evidence="1" type="ORF">OUZ56_006003</name>
</gene>
<name>A0ABQ9YUG8_9CRUS</name>
<accession>A0ABQ9YUG8</accession>
<evidence type="ECO:0000313" key="2">
    <source>
        <dbReference type="Proteomes" id="UP001234178"/>
    </source>
</evidence>
<proteinExistence type="predicted"/>
<dbReference type="Proteomes" id="UP001234178">
    <property type="component" value="Unassembled WGS sequence"/>
</dbReference>
<sequence length="70" mass="7422">MGAYGMAQVNSLALTRLPRVRAIPPLDHPSGRLAGLGSASAPVISSNMFHFLLHPNTGLGIGREEIRVQC</sequence>
<comment type="caution">
    <text evidence="1">The sequence shown here is derived from an EMBL/GenBank/DDBJ whole genome shotgun (WGS) entry which is preliminary data.</text>
</comment>
<protein>
    <submittedName>
        <fullName evidence="1">Uncharacterized protein</fullName>
    </submittedName>
</protein>
<keyword evidence="2" id="KW-1185">Reference proteome</keyword>
<organism evidence="1 2">
    <name type="scientific">Daphnia magna</name>
    <dbReference type="NCBI Taxonomy" id="35525"/>
    <lineage>
        <taxon>Eukaryota</taxon>
        <taxon>Metazoa</taxon>
        <taxon>Ecdysozoa</taxon>
        <taxon>Arthropoda</taxon>
        <taxon>Crustacea</taxon>
        <taxon>Branchiopoda</taxon>
        <taxon>Diplostraca</taxon>
        <taxon>Cladocera</taxon>
        <taxon>Anomopoda</taxon>
        <taxon>Daphniidae</taxon>
        <taxon>Daphnia</taxon>
    </lineage>
</organism>
<dbReference type="EMBL" id="JAOYFB010000001">
    <property type="protein sequence ID" value="KAK4004261.1"/>
    <property type="molecule type" value="Genomic_DNA"/>
</dbReference>
<evidence type="ECO:0000313" key="1">
    <source>
        <dbReference type="EMBL" id="KAK4004261.1"/>
    </source>
</evidence>